<evidence type="ECO:0000256" key="1">
    <source>
        <dbReference type="SAM" id="MobiDB-lite"/>
    </source>
</evidence>
<feature type="region of interest" description="Disordered" evidence="1">
    <location>
        <begin position="205"/>
        <end position="230"/>
    </location>
</feature>
<feature type="compositionally biased region" description="Low complexity" evidence="1">
    <location>
        <begin position="220"/>
        <end position="230"/>
    </location>
</feature>
<dbReference type="OrthoDB" id="3261350at2759"/>
<keyword evidence="3" id="KW-1185">Reference proteome</keyword>
<gene>
    <name evidence="2" type="ORF">M427DRAFT_29530</name>
</gene>
<sequence length="244" mass="26764">MSAIKSQLAEAASMTATVSSLLRKEIAAVFPVAGDQYLTVAIPGTVIDTFNDGSFVWTATKDAKLPPLDVSKRSLQAVWMDWVVNVYKYEAEDNFGIVDVKAIMARAEDSKEALRNSTVSSDNGSERLAVELTPRNWATLCQEEIRMWNRVNGSFSSEQVVAAIKRLTQLQISLKALQASKYPHSGSETTPPDLKEKMQDAYKAMYENNNPPPSPATSEGTATGGTPLTPTAIQKASFWMLRRN</sequence>
<evidence type="ECO:0000313" key="3">
    <source>
        <dbReference type="Proteomes" id="UP000070544"/>
    </source>
</evidence>
<organism evidence="2 3">
    <name type="scientific">Gonapodya prolifera (strain JEL478)</name>
    <name type="common">Monoblepharis prolifera</name>
    <dbReference type="NCBI Taxonomy" id="1344416"/>
    <lineage>
        <taxon>Eukaryota</taxon>
        <taxon>Fungi</taxon>
        <taxon>Fungi incertae sedis</taxon>
        <taxon>Chytridiomycota</taxon>
        <taxon>Chytridiomycota incertae sedis</taxon>
        <taxon>Monoblepharidomycetes</taxon>
        <taxon>Monoblepharidales</taxon>
        <taxon>Gonapodyaceae</taxon>
        <taxon>Gonapodya</taxon>
    </lineage>
</organism>
<accession>A0A139APN8</accession>
<dbReference type="Proteomes" id="UP000070544">
    <property type="component" value="Unassembled WGS sequence"/>
</dbReference>
<dbReference type="EMBL" id="KQ965741">
    <property type="protein sequence ID" value="KXS18614.1"/>
    <property type="molecule type" value="Genomic_DNA"/>
</dbReference>
<protein>
    <submittedName>
        <fullName evidence="2">Uncharacterized protein</fullName>
    </submittedName>
</protein>
<name>A0A139APN8_GONPJ</name>
<proteinExistence type="predicted"/>
<evidence type="ECO:0000313" key="2">
    <source>
        <dbReference type="EMBL" id="KXS18614.1"/>
    </source>
</evidence>
<dbReference type="AlphaFoldDB" id="A0A139APN8"/>
<reference evidence="2 3" key="1">
    <citation type="journal article" date="2015" name="Genome Biol. Evol.">
        <title>Phylogenomic analyses indicate that early fungi evolved digesting cell walls of algal ancestors of land plants.</title>
        <authorList>
            <person name="Chang Y."/>
            <person name="Wang S."/>
            <person name="Sekimoto S."/>
            <person name="Aerts A.L."/>
            <person name="Choi C."/>
            <person name="Clum A."/>
            <person name="LaButti K.M."/>
            <person name="Lindquist E.A."/>
            <person name="Yee Ngan C."/>
            <person name="Ohm R.A."/>
            <person name="Salamov A.A."/>
            <person name="Grigoriev I.V."/>
            <person name="Spatafora J.W."/>
            <person name="Berbee M.L."/>
        </authorList>
    </citation>
    <scope>NUCLEOTIDE SEQUENCE [LARGE SCALE GENOMIC DNA]</scope>
    <source>
        <strain evidence="2 3">JEL478</strain>
    </source>
</reference>